<feature type="transmembrane region" description="Helical" evidence="3">
    <location>
        <begin position="386"/>
        <end position="405"/>
    </location>
</feature>
<reference evidence="4" key="1">
    <citation type="submission" date="2023-07" db="EMBL/GenBank/DDBJ databases">
        <authorList>
            <consortium name="AG Swart"/>
            <person name="Singh M."/>
            <person name="Singh A."/>
            <person name="Seah K."/>
            <person name="Emmerich C."/>
        </authorList>
    </citation>
    <scope>NUCLEOTIDE SEQUENCE</scope>
    <source>
        <strain evidence="4">DP1</strain>
    </source>
</reference>
<feature type="transmembrane region" description="Helical" evidence="3">
    <location>
        <begin position="233"/>
        <end position="252"/>
    </location>
</feature>
<dbReference type="GO" id="GO:0015293">
    <property type="term" value="F:symporter activity"/>
    <property type="evidence" value="ECO:0007669"/>
    <property type="project" value="InterPro"/>
</dbReference>
<dbReference type="SUPFAM" id="SSF103473">
    <property type="entry name" value="MFS general substrate transporter"/>
    <property type="match status" value="1"/>
</dbReference>
<dbReference type="AlphaFoldDB" id="A0AAD1X813"/>
<feature type="region of interest" description="Disordered" evidence="2">
    <location>
        <begin position="272"/>
        <end position="296"/>
    </location>
</feature>
<dbReference type="Gene3D" id="1.20.1250.20">
    <property type="entry name" value="MFS general substrate transporter like domains"/>
    <property type="match status" value="1"/>
</dbReference>
<evidence type="ECO:0000313" key="4">
    <source>
        <dbReference type="EMBL" id="CAI2366579.1"/>
    </source>
</evidence>
<evidence type="ECO:0000313" key="5">
    <source>
        <dbReference type="Proteomes" id="UP001295684"/>
    </source>
</evidence>
<keyword evidence="3" id="KW-0812">Transmembrane</keyword>
<feature type="transmembrane region" description="Helical" evidence="3">
    <location>
        <begin position="159"/>
        <end position="185"/>
    </location>
</feature>
<feature type="transmembrane region" description="Helical" evidence="3">
    <location>
        <begin position="485"/>
        <end position="505"/>
    </location>
</feature>
<dbReference type="InterPro" id="IPR036259">
    <property type="entry name" value="MFS_trans_sf"/>
</dbReference>
<feature type="transmembrane region" description="Helical" evidence="3">
    <location>
        <begin position="447"/>
        <end position="473"/>
    </location>
</feature>
<dbReference type="InterPro" id="IPR039672">
    <property type="entry name" value="MFS_2"/>
</dbReference>
<dbReference type="PANTHER" id="PTHR11328:SF28">
    <property type="entry name" value="MAJOR FACILITATOR SUPERFAMILY DOMAIN-CONTAINING PROTEIN 12"/>
    <property type="match status" value="1"/>
</dbReference>
<dbReference type="GO" id="GO:0005886">
    <property type="term" value="C:plasma membrane"/>
    <property type="evidence" value="ECO:0007669"/>
    <property type="project" value="TreeGrafter"/>
</dbReference>
<proteinExistence type="inferred from homology"/>
<comment type="caution">
    <text evidence="4">The sequence shown here is derived from an EMBL/GenBank/DDBJ whole genome shotgun (WGS) entry which is preliminary data.</text>
</comment>
<sequence length="518" mass="57789">MSQRSIGSPKNKKINQNSNDFYEMENEGEPLIPQGGLVRDGMSLINIAAYGVAHVYNDFCATLWFMYLLYFLTYPVGLGPGNASLALLSGQIADGLATNIVGLLIDKTNTRIGKNKPWYIFGFVLVLPTFILTFNTCILCDLFCDKDNDDRPTCKGLEMAYFIILPALFNIGWAAVQISTMAVVVSLSLSQGRRDRLVSLRNGFTYASNLFALVVAIIFILLVSNQIWTFRFLAWTLTAIGVPLCLFFVFLVPEVRLAKEAISYDKEYRKVNGEKEDNTGEEESESEEHSEESSDKTKAQKTWKDWLKSGAFYVHAIVYTFTRMAVNVTMTLTPFYLIHVLGFKSEEGEPAPPEIATVPLVSYSCSMIFSLLFYNRLVSAFGNRLHPLFIGTVLVVGSSIPFFFMKPSFSWLVYVTVGFQGVGLAIMLNIATSLISDVIGNDDQSSAFVYGTYSLCDKFVNGFLLVAIGNTVIENATWLRWLSSGLPLVSSIATFLFAMIGKIYYADKMRKVSVKNRK</sequence>
<dbReference type="InterPro" id="IPR011701">
    <property type="entry name" value="MFS"/>
</dbReference>
<dbReference type="Proteomes" id="UP001295684">
    <property type="component" value="Unassembled WGS sequence"/>
</dbReference>
<evidence type="ECO:0000256" key="1">
    <source>
        <dbReference type="ARBA" id="ARBA00008335"/>
    </source>
</evidence>
<name>A0AAD1X813_EUPCR</name>
<keyword evidence="3" id="KW-0472">Membrane</keyword>
<feature type="transmembrane region" description="Helical" evidence="3">
    <location>
        <begin position="411"/>
        <end position="435"/>
    </location>
</feature>
<gene>
    <name evidence="4" type="ORF">ECRASSUSDP1_LOCUS7852</name>
</gene>
<evidence type="ECO:0000256" key="2">
    <source>
        <dbReference type="SAM" id="MobiDB-lite"/>
    </source>
</evidence>
<feature type="transmembrane region" description="Helical" evidence="3">
    <location>
        <begin position="47"/>
        <end position="72"/>
    </location>
</feature>
<organism evidence="4 5">
    <name type="scientific">Euplotes crassus</name>
    <dbReference type="NCBI Taxonomy" id="5936"/>
    <lineage>
        <taxon>Eukaryota</taxon>
        <taxon>Sar</taxon>
        <taxon>Alveolata</taxon>
        <taxon>Ciliophora</taxon>
        <taxon>Intramacronucleata</taxon>
        <taxon>Spirotrichea</taxon>
        <taxon>Hypotrichia</taxon>
        <taxon>Euplotida</taxon>
        <taxon>Euplotidae</taxon>
        <taxon>Moneuplotes</taxon>
    </lineage>
</organism>
<feature type="transmembrane region" description="Helical" evidence="3">
    <location>
        <begin position="117"/>
        <end position="139"/>
    </location>
</feature>
<comment type="similarity">
    <text evidence="1">Belongs to the major facilitator superfamily.</text>
</comment>
<evidence type="ECO:0000256" key="3">
    <source>
        <dbReference type="SAM" id="Phobius"/>
    </source>
</evidence>
<dbReference type="Pfam" id="PF07690">
    <property type="entry name" value="MFS_1"/>
    <property type="match status" value="1"/>
</dbReference>
<dbReference type="PANTHER" id="PTHR11328">
    <property type="entry name" value="MAJOR FACILITATOR SUPERFAMILY DOMAIN-CONTAINING PROTEIN"/>
    <property type="match status" value="1"/>
</dbReference>
<feature type="compositionally biased region" description="Acidic residues" evidence="2">
    <location>
        <begin position="279"/>
        <end position="290"/>
    </location>
</feature>
<accession>A0AAD1X813</accession>
<dbReference type="EMBL" id="CAMPGE010007665">
    <property type="protein sequence ID" value="CAI2366579.1"/>
    <property type="molecule type" value="Genomic_DNA"/>
</dbReference>
<feature type="transmembrane region" description="Helical" evidence="3">
    <location>
        <begin position="311"/>
        <end position="335"/>
    </location>
</feature>
<protein>
    <submittedName>
        <fullName evidence="4">Uncharacterized protein</fullName>
    </submittedName>
</protein>
<feature type="transmembrane region" description="Helical" evidence="3">
    <location>
        <begin position="355"/>
        <end position="374"/>
    </location>
</feature>
<dbReference type="GO" id="GO:0008643">
    <property type="term" value="P:carbohydrate transport"/>
    <property type="evidence" value="ECO:0007669"/>
    <property type="project" value="InterPro"/>
</dbReference>
<feature type="transmembrane region" description="Helical" evidence="3">
    <location>
        <begin position="84"/>
        <end position="105"/>
    </location>
</feature>
<keyword evidence="5" id="KW-1185">Reference proteome</keyword>
<keyword evidence="3" id="KW-1133">Transmembrane helix</keyword>
<feature type="transmembrane region" description="Helical" evidence="3">
    <location>
        <begin position="206"/>
        <end position="227"/>
    </location>
</feature>